<comment type="caution">
    <text evidence="12">The sequence shown here is derived from an EMBL/GenBank/DDBJ whole genome shotgun (WGS) entry which is preliminary data.</text>
</comment>
<keyword evidence="3 9" id="KW-0132">Cell division</keyword>
<feature type="active site" description="O-(3'-phospho-DNA)-tyrosine intermediate" evidence="9">
    <location>
        <position position="284"/>
    </location>
</feature>
<evidence type="ECO:0000313" key="13">
    <source>
        <dbReference type="Proteomes" id="UP000178086"/>
    </source>
</evidence>
<dbReference type="Proteomes" id="UP000178086">
    <property type="component" value="Unassembled WGS sequence"/>
</dbReference>
<evidence type="ECO:0000313" key="12">
    <source>
        <dbReference type="EMBL" id="OFW34095.1"/>
    </source>
</evidence>
<dbReference type="GO" id="GO:0007059">
    <property type="term" value="P:chromosome segregation"/>
    <property type="evidence" value="ECO:0007669"/>
    <property type="project" value="UniProtKB-UniRule"/>
</dbReference>
<evidence type="ECO:0000259" key="11">
    <source>
        <dbReference type="PROSITE" id="PS51900"/>
    </source>
</evidence>
<keyword evidence="8 9" id="KW-0131">Cell cycle</keyword>
<proteinExistence type="inferred from homology"/>
<dbReference type="InterPro" id="IPR023009">
    <property type="entry name" value="Tyrosine_recombinase_XerC/XerD"/>
</dbReference>
<keyword evidence="4 9" id="KW-0159">Chromosome partition</keyword>
<dbReference type="CDD" id="cd00798">
    <property type="entry name" value="INT_XerDC_C"/>
    <property type="match status" value="1"/>
</dbReference>
<dbReference type="InterPro" id="IPR010998">
    <property type="entry name" value="Integrase_recombinase_N"/>
</dbReference>
<name>A0A1F2USM4_9ACTN</name>
<dbReference type="PROSITE" id="PS51898">
    <property type="entry name" value="TYR_RECOMBINASE"/>
    <property type="match status" value="1"/>
</dbReference>
<dbReference type="SUPFAM" id="SSF56349">
    <property type="entry name" value="DNA breaking-rejoining enzymes"/>
    <property type="match status" value="1"/>
</dbReference>
<evidence type="ECO:0000256" key="3">
    <source>
        <dbReference type="ARBA" id="ARBA00022618"/>
    </source>
</evidence>
<evidence type="ECO:0000256" key="8">
    <source>
        <dbReference type="ARBA" id="ARBA00023306"/>
    </source>
</evidence>
<reference evidence="12 13" key="1">
    <citation type="journal article" date="2016" name="Nat. Commun.">
        <title>Thousands of microbial genomes shed light on interconnected biogeochemical processes in an aquifer system.</title>
        <authorList>
            <person name="Anantharaman K."/>
            <person name="Brown C.T."/>
            <person name="Hug L.A."/>
            <person name="Sharon I."/>
            <person name="Castelle C.J."/>
            <person name="Probst A.J."/>
            <person name="Thomas B.C."/>
            <person name="Singh A."/>
            <person name="Wilkins M.J."/>
            <person name="Karaoz U."/>
            <person name="Brodie E.L."/>
            <person name="Williams K.H."/>
            <person name="Hubbard S.S."/>
            <person name="Banfield J.F."/>
        </authorList>
    </citation>
    <scope>NUCLEOTIDE SEQUENCE [LARGE SCALE GENOMIC DNA]</scope>
</reference>
<gene>
    <name evidence="9" type="primary">xerC</name>
    <name evidence="12" type="ORF">A2074_07855</name>
</gene>
<dbReference type="HAMAP" id="MF_01808">
    <property type="entry name" value="Recomb_XerC_XerD"/>
    <property type="match status" value="1"/>
</dbReference>
<feature type="active site" evidence="9">
    <location>
        <position position="173"/>
    </location>
</feature>
<dbReference type="NCBIfam" id="NF040815">
    <property type="entry name" value="recomb_XerA_Arch"/>
    <property type="match status" value="1"/>
</dbReference>
<evidence type="ECO:0000256" key="9">
    <source>
        <dbReference type="HAMAP-Rule" id="MF_01808"/>
    </source>
</evidence>
<organism evidence="12 13">
    <name type="scientific">Candidatus Aquicultor primus</name>
    <dbReference type="NCBI Taxonomy" id="1797195"/>
    <lineage>
        <taxon>Bacteria</taxon>
        <taxon>Bacillati</taxon>
        <taxon>Actinomycetota</taxon>
        <taxon>Candidatus Aquicultoria</taxon>
        <taxon>Candidatus Aquicultorales</taxon>
        <taxon>Candidatus Aquicultoraceae</taxon>
        <taxon>Candidatus Aquicultor</taxon>
    </lineage>
</organism>
<dbReference type="InterPro" id="IPR013762">
    <property type="entry name" value="Integrase-like_cat_sf"/>
</dbReference>
<dbReference type="Pfam" id="PF00589">
    <property type="entry name" value="Phage_integrase"/>
    <property type="match status" value="1"/>
</dbReference>
<evidence type="ECO:0000256" key="1">
    <source>
        <dbReference type="ARBA" id="ARBA00004496"/>
    </source>
</evidence>
<dbReference type="InterPro" id="IPR044068">
    <property type="entry name" value="CB"/>
</dbReference>
<evidence type="ECO:0000256" key="2">
    <source>
        <dbReference type="ARBA" id="ARBA00022490"/>
    </source>
</evidence>
<comment type="subunit">
    <text evidence="9">Forms a cyclic heterotetrameric complex composed of two molecules of XerC and two molecules of XerD.</text>
</comment>
<evidence type="ECO:0000256" key="7">
    <source>
        <dbReference type="ARBA" id="ARBA00023172"/>
    </source>
</evidence>
<feature type="active site" evidence="9">
    <location>
        <position position="252"/>
    </location>
</feature>
<evidence type="ECO:0000259" key="10">
    <source>
        <dbReference type="PROSITE" id="PS51898"/>
    </source>
</evidence>
<dbReference type="GO" id="GO:0006313">
    <property type="term" value="P:DNA transposition"/>
    <property type="evidence" value="ECO:0007669"/>
    <property type="project" value="UniProtKB-UniRule"/>
</dbReference>
<feature type="active site" evidence="9">
    <location>
        <position position="149"/>
    </location>
</feature>
<keyword evidence="7 9" id="KW-0233">DNA recombination</keyword>
<dbReference type="InterPro" id="IPR011010">
    <property type="entry name" value="DNA_brk_join_enz"/>
</dbReference>
<dbReference type="Pfam" id="PF02899">
    <property type="entry name" value="Phage_int_SAM_1"/>
    <property type="match status" value="1"/>
</dbReference>
<comment type="similarity">
    <text evidence="9">Belongs to the 'phage' integrase family. XerC subfamily.</text>
</comment>
<dbReference type="PANTHER" id="PTHR30349">
    <property type="entry name" value="PHAGE INTEGRASE-RELATED"/>
    <property type="match status" value="1"/>
</dbReference>
<dbReference type="PANTHER" id="PTHR30349:SF77">
    <property type="entry name" value="TYROSINE RECOMBINASE XERC"/>
    <property type="match status" value="1"/>
</dbReference>
<dbReference type="InterPro" id="IPR002104">
    <property type="entry name" value="Integrase_catalytic"/>
</dbReference>
<dbReference type="InterPro" id="IPR050090">
    <property type="entry name" value="Tyrosine_recombinase_XerCD"/>
</dbReference>
<dbReference type="InterPro" id="IPR004107">
    <property type="entry name" value="Integrase_SAM-like_N"/>
</dbReference>
<evidence type="ECO:0000256" key="4">
    <source>
        <dbReference type="ARBA" id="ARBA00022829"/>
    </source>
</evidence>
<keyword evidence="6 9" id="KW-0238">DNA-binding</keyword>
<dbReference type="GO" id="GO:0009037">
    <property type="term" value="F:tyrosine-based site-specific recombinase activity"/>
    <property type="evidence" value="ECO:0007669"/>
    <property type="project" value="UniProtKB-UniRule"/>
</dbReference>
<evidence type="ECO:0000256" key="6">
    <source>
        <dbReference type="ARBA" id="ARBA00023125"/>
    </source>
</evidence>
<dbReference type="NCBIfam" id="NF001399">
    <property type="entry name" value="PRK00283.1"/>
    <property type="match status" value="1"/>
</dbReference>
<dbReference type="Gene3D" id="1.10.150.130">
    <property type="match status" value="1"/>
</dbReference>
<dbReference type="GO" id="GO:0003677">
    <property type="term" value="F:DNA binding"/>
    <property type="evidence" value="ECO:0007669"/>
    <property type="project" value="UniProtKB-UniRule"/>
</dbReference>
<feature type="active site" evidence="9">
    <location>
        <position position="275"/>
    </location>
</feature>
<protein>
    <recommendedName>
        <fullName evidence="9">Tyrosine recombinase XerC</fullName>
    </recommendedName>
</protein>
<feature type="domain" description="Core-binding (CB)" evidence="11">
    <location>
        <begin position="3"/>
        <end position="88"/>
    </location>
</feature>
<dbReference type="GO" id="GO:0005737">
    <property type="term" value="C:cytoplasm"/>
    <property type="evidence" value="ECO:0007669"/>
    <property type="project" value="UniProtKB-SubCell"/>
</dbReference>
<dbReference type="Gene3D" id="1.10.443.10">
    <property type="entry name" value="Intergrase catalytic core"/>
    <property type="match status" value="1"/>
</dbReference>
<sequence length="303" mass="33896">MGLTAADIREQFLAHLGAERNLSGNTISAYDTDILQFFAFIEQEALVFDDIDFRVLRNYLGLLQRKGYDRKSVARKLSAIRAFYRFAQKHAGIEKNPADIVSAPKQDKKLPKYLKEHALEELLASPDVSAPLGLRDKAILELFYATGIRVSELTALDLDSIDYAKFDVRVVGKGRKERIVPIHKIAADAVRAYVGSGRKKLAQGRKPEAGATTALFLNFRGARLTVHGVRRIVGKYVKLVGLSKGITPHAVRHTFATHLLERGADLRYIQELLGHVDLSSTQVYTHLDKARLKEVYLKAHPRA</sequence>
<dbReference type="EMBL" id="MELI01000053">
    <property type="protein sequence ID" value="OFW34095.1"/>
    <property type="molecule type" value="Genomic_DNA"/>
</dbReference>
<keyword evidence="5 9" id="KW-0229">DNA integration</keyword>
<dbReference type="PROSITE" id="PS51900">
    <property type="entry name" value="CB"/>
    <property type="match status" value="1"/>
</dbReference>
<comment type="function">
    <text evidence="9">Site-specific tyrosine recombinase, which acts by catalyzing the cutting and rejoining of the recombining DNA molecules. The XerC-XerD complex is essential to convert dimers of the bacterial chromosome into monomers to permit their segregation at cell division. It also contributes to the segregational stability of plasmids.</text>
</comment>
<feature type="active site" evidence="9">
    <location>
        <position position="249"/>
    </location>
</feature>
<dbReference type="GO" id="GO:0051301">
    <property type="term" value="P:cell division"/>
    <property type="evidence" value="ECO:0007669"/>
    <property type="project" value="UniProtKB-KW"/>
</dbReference>
<keyword evidence="2 9" id="KW-0963">Cytoplasm</keyword>
<accession>A0A1F2USM4</accession>
<feature type="domain" description="Tyr recombinase" evidence="10">
    <location>
        <begin position="109"/>
        <end position="297"/>
    </location>
</feature>
<dbReference type="AlphaFoldDB" id="A0A1F2USM4"/>
<comment type="subcellular location">
    <subcellularLocation>
        <location evidence="1 9">Cytoplasm</location>
    </subcellularLocation>
</comment>
<evidence type="ECO:0000256" key="5">
    <source>
        <dbReference type="ARBA" id="ARBA00022908"/>
    </source>
</evidence>